<dbReference type="AlphaFoldDB" id="A0A9E8HHD9"/>
<keyword evidence="2" id="KW-1185">Reference proteome</keyword>
<accession>A0A9E8HHD9</accession>
<dbReference type="Proteomes" id="UP001164472">
    <property type="component" value="Chromosome"/>
</dbReference>
<name>A0A9E8HHD9_9ALTE</name>
<organism evidence="1 2">
    <name type="scientific">Alkalimarinus sediminis</name>
    <dbReference type="NCBI Taxonomy" id="1632866"/>
    <lineage>
        <taxon>Bacteria</taxon>
        <taxon>Pseudomonadati</taxon>
        <taxon>Pseudomonadota</taxon>
        <taxon>Gammaproteobacteria</taxon>
        <taxon>Alteromonadales</taxon>
        <taxon>Alteromonadaceae</taxon>
        <taxon>Alkalimarinus</taxon>
    </lineage>
</organism>
<reference evidence="1" key="1">
    <citation type="submission" date="2022-07" db="EMBL/GenBank/DDBJ databases">
        <title>Alkalimarinus sp. nov., isolated from gut of a Alitta virens.</title>
        <authorList>
            <person name="Yang A.I."/>
            <person name="Shin N.-R."/>
        </authorList>
    </citation>
    <scope>NUCLEOTIDE SEQUENCE</scope>
    <source>
        <strain evidence="1">FA028</strain>
    </source>
</reference>
<dbReference type="EMBL" id="CP101527">
    <property type="protein sequence ID" value="UZW74320.1"/>
    <property type="molecule type" value="Genomic_DNA"/>
</dbReference>
<proteinExistence type="predicted"/>
<protein>
    <submittedName>
        <fullName evidence="1">Polyhydroxyalkanoic acid system family protein</fullName>
    </submittedName>
</protein>
<dbReference type="KEGG" id="asem:NNL22_15020"/>
<evidence type="ECO:0000313" key="1">
    <source>
        <dbReference type="EMBL" id="UZW74320.1"/>
    </source>
</evidence>
<dbReference type="RefSeq" id="WP_251812507.1">
    <property type="nucleotide sequence ID" value="NZ_CP101527.1"/>
</dbReference>
<sequence length="94" mass="10541">MSVIDITRHHTLDHGDAIATAEDLAKSLSERFDVAYSWNGDTLTFKRSGAKGKLTVEPTLIHVKMELGLLFRPFKGRIEQEIHSHLDGLLEEGK</sequence>
<evidence type="ECO:0000313" key="2">
    <source>
        <dbReference type="Proteomes" id="UP001164472"/>
    </source>
</evidence>
<gene>
    <name evidence="1" type="ORF">NNL22_15020</name>
</gene>
<dbReference type="Pfam" id="PF09650">
    <property type="entry name" value="PHA_gran_rgn"/>
    <property type="match status" value="1"/>
</dbReference>
<dbReference type="InterPro" id="IPR013433">
    <property type="entry name" value="PHA_gran_rgn"/>
</dbReference>
<dbReference type="NCBIfam" id="TIGR02610">
    <property type="entry name" value="PHA_gran_rgn"/>
    <property type="match status" value="1"/>
</dbReference>